<evidence type="ECO:0000313" key="9">
    <source>
        <dbReference type="EMBL" id="MBM6699234.1"/>
    </source>
</evidence>
<keyword evidence="2" id="KW-1277">Toxin-antitoxin system</keyword>
<organism evidence="9 10">
    <name type="scientific">Bifidobacterium pullorum subsp. saeculare</name>
    <dbReference type="NCBI Taxonomy" id="78257"/>
    <lineage>
        <taxon>Bacteria</taxon>
        <taxon>Bacillati</taxon>
        <taxon>Actinomycetota</taxon>
        <taxon>Actinomycetes</taxon>
        <taxon>Bifidobacteriales</taxon>
        <taxon>Bifidobacteriaceae</taxon>
        <taxon>Bifidobacterium</taxon>
    </lineage>
</organism>
<dbReference type="SUPFAM" id="SSF88723">
    <property type="entry name" value="PIN domain-like"/>
    <property type="match status" value="1"/>
</dbReference>
<evidence type="ECO:0000256" key="6">
    <source>
        <dbReference type="ARBA" id="ARBA00022842"/>
    </source>
</evidence>
<comment type="caution">
    <text evidence="9">The sequence shown here is derived from an EMBL/GenBank/DDBJ whole genome shotgun (WGS) entry which is preliminary data.</text>
</comment>
<dbReference type="GO" id="GO:0016787">
    <property type="term" value="F:hydrolase activity"/>
    <property type="evidence" value="ECO:0007669"/>
    <property type="project" value="UniProtKB-KW"/>
</dbReference>
<dbReference type="InterPro" id="IPR029060">
    <property type="entry name" value="PIN-like_dom_sf"/>
</dbReference>
<evidence type="ECO:0000313" key="10">
    <source>
        <dbReference type="Proteomes" id="UP000718821"/>
    </source>
</evidence>
<dbReference type="Pfam" id="PF01850">
    <property type="entry name" value="PIN"/>
    <property type="match status" value="1"/>
</dbReference>
<dbReference type="RefSeq" id="WP_204467829.1">
    <property type="nucleotide sequence ID" value="NZ_JACLYU010000003.1"/>
</dbReference>
<dbReference type="EMBL" id="JACLYU010000003">
    <property type="protein sequence ID" value="MBM6699234.1"/>
    <property type="molecule type" value="Genomic_DNA"/>
</dbReference>
<evidence type="ECO:0000256" key="2">
    <source>
        <dbReference type="ARBA" id="ARBA00022649"/>
    </source>
</evidence>
<dbReference type="InterPro" id="IPR002716">
    <property type="entry name" value="PIN_dom"/>
</dbReference>
<evidence type="ECO:0000256" key="1">
    <source>
        <dbReference type="ARBA" id="ARBA00001946"/>
    </source>
</evidence>
<accession>A0A938WVX4</accession>
<sequence>MTAHRRLLLDTNVFSELMKEHIDPAVVRWQDATPWNDTFMSTITVMELLYGVGRIEHGQRRRKLEEQIRRLFIAYKPRILAFDTPAAMRCAVMQVTRERVGRPVGVQDCQIAAIAAVNDCAVVTRNTKDFLGLGIELINPWDSESSSSERHLSDPT</sequence>
<dbReference type="InterPro" id="IPR050556">
    <property type="entry name" value="Type_II_TA_system_RNase"/>
</dbReference>
<dbReference type="GO" id="GO:0046872">
    <property type="term" value="F:metal ion binding"/>
    <property type="evidence" value="ECO:0007669"/>
    <property type="project" value="UniProtKB-KW"/>
</dbReference>
<comment type="similarity">
    <text evidence="7">Belongs to the PINc/VapC protein family.</text>
</comment>
<evidence type="ECO:0000256" key="3">
    <source>
        <dbReference type="ARBA" id="ARBA00022722"/>
    </source>
</evidence>
<name>A0A938WVX4_9BIFI</name>
<keyword evidence="4" id="KW-0479">Metal-binding</keyword>
<proteinExistence type="inferred from homology"/>
<reference evidence="9" key="1">
    <citation type="submission" date="2020-08" db="EMBL/GenBank/DDBJ databases">
        <authorList>
            <person name="Cejkova D."/>
            <person name="Kubasova T."/>
            <person name="Jahodarova E."/>
            <person name="Rychlik I."/>
        </authorList>
    </citation>
    <scope>NUCLEOTIDE SEQUENCE</scope>
    <source>
        <strain evidence="9">An836</strain>
    </source>
</reference>
<dbReference type="AlphaFoldDB" id="A0A938WVX4"/>
<dbReference type="Proteomes" id="UP000718821">
    <property type="component" value="Unassembled WGS sequence"/>
</dbReference>
<feature type="domain" description="PIN" evidence="8">
    <location>
        <begin position="8"/>
        <end position="128"/>
    </location>
</feature>
<keyword evidence="5" id="KW-0378">Hydrolase</keyword>
<evidence type="ECO:0000256" key="5">
    <source>
        <dbReference type="ARBA" id="ARBA00022801"/>
    </source>
</evidence>
<keyword evidence="6" id="KW-0460">Magnesium</keyword>
<comment type="cofactor">
    <cofactor evidence="1">
        <name>Mg(2+)</name>
        <dbReference type="ChEBI" id="CHEBI:18420"/>
    </cofactor>
</comment>
<dbReference type="GO" id="GO:0004518">
    <property type="term" value="F:nuclease activity"/>
    <property type="evidence" value="ECO:0007669"/>
    <property type="project" value="UniProtKB-KW"/>
</dbReference>
<protein>
    <submittedName>
        <fullName evidence="9">Type II toxin-antitoxin system VapC family toxin</fullName>
    </submittedName>
</protein>
<keyword evidence="10" id="KW-1185">Reference proteome</keyword>
<gene>
    <name evidence="9" type="ORF">H7U32_02595</name>
</gene>
<keyword evidence="3" id="KW-0540">Nuclease</keyword>
<dbReference type="Gene3D" id="3.40.50.1010">
    <property type="entry name" value="5'-nuclease"/>
    <property type="match status" value="1"/>
</dbReference>
<evidence type="ECO:0000256" key="7">
    <source>
        <dbReference type="ARBA" id="ARBA00038093"/>
    </source>
</evidence>
<evidence type="ECO:0000259" key="8">
    <source>
        <dbReference type="Pfam" id="PF01850"/>
    </source>
</evidence>
<dbReference type="CDD" id="cd18731">
    <property type="entry name" value="PIN_NgFitB-like"/>
    <property type="match status" value="1"/>
</dbReference>
<evidence type="ECO:0000256" key="4">
    <source>
        <dbReference type="ARBA" id="ARBA00022723"/>
    </source>
</evidence>
<dbReference type="PANTHER" id="PTHR33653">
    <property type="entry name" value="RIBONUCLEASE VAPC2"/>
    <property type="match status" value="1"/>
</dbReference>
<reference evidence="9" key="2">
    <citation type="journal article" date="2021" name="Sci. Rep.">
        <title>The distribution of antibiotic resistance genes in chicken gut microbiota commensals.</title>
        <authorList>
            <person name="Juricova H."/>
            <person name="Matiasovicova J."/>
            <person name="Kubasova T."/>
            <person name="Cejkova D."/>
            <person name="Rychlik I."/>
        </authorList>
    </citation>
    <scope>NUCLEOTIDE SEQUENCE</scope>
    <source>
        <strain evidence="9">An836</strain>
    </source>
</reference>
<dbReference type="PANTHER" id="PTHR33653:SF1">
    <property type="entry name" value="RIBONUCLEASE VAPC2"/>
    <property type="match status" value="1"/>
</dbReference>